<dbReference type="GO" id="GO:0008236">
    <property type="term" value="F:serine-type peptidase activity"/>
    <property type="evidence" value="ECO:0007669"/>
    <property type="project" value="InterPro"/>
</dbReference>
<dbReference type="Gene3D" id="3.40.50.1820">
    <property type="entry name" value="alpha/beta hydrolase"/>
    <property type="match status" value="1"/>
</dbReference>
<evidence type="ECO:0000313" key="5">
    <source>
        <dbReference type="Proteomes" id="UP000268033"/>
    </source>
</evidence>
<dbReference type="InterPro" id="IPR011042">
    <property type="entry name" value="6-blade_b-propeller_TolB-like"/>
</dbReference>
<evidence type="ECO:0000259" key="3">
    <source>
        <dbReference type="Pfam" id="PF00326"/>
    </source>
</evidence>
<dbReference type="RefSeq" id="WP_123420993.1">
    <property type="nucleotide sequence ID" value="NZ_RJUL01000003.1"/>
</dbReference>
<dbReference type="SUPFAM" id="SSF53474">
    <property type="entry name" value="alpha/beta-Hydrolases"/>
    <property type="match status" value="1"/>
</dbReference>
<feature type="region of interest" description="Disordered" evidence="1">
    <location>
        <begin position="893"/>
        <end position="913"/>
    </location>
</feature>
<feature type="chain" id="PRO_5017974796" evidence="2">
    <location>
        <begin position="20"/>
        <end position="913"/>
    </location>
</feature>
<dbReference type="Proteomes" id="UP000268033">
    <property type="component" value="Unassembled WGS sequence"/>
</dbReference>
<dbReference type="InterPro" id="IPR001375">
    <property type="entry name" value="Peptidase_S9_cat"/>
</dbReference>
<dbReference type="PANTHER" id="PTHR11731">
    <property type="entry name" value="PROTEASE FAMILY S9B,C DIPEPTIDYL-PEPTIDASE IV-RELATED"/>
    <property type="match status" value="1"/>
</dbReference>
<dbReference type="GO" id="GO:0008239">
    <property type="term" value="F:dipeptidyl-peptidase activity"/>
    <property type="evidence" value="ECO:0007669"/>
    <property type="project" value="TreeGrafter"/>
</dbReference>
<keyword evidence="2" id="KW-0732">Signal</keyword>
<feature type="signal peptide" evidence="2">
    <location>
        <begin position="1"/>
        <end position="19"/>
    </location>
</feature>
<dbReference type="GO" id="GO:0006508">
    <property type="term" value="P:proteolysis"/>
    <property type="evidence" value="ECO:0007669"/>
    <property type="project" value="InterPro"/>
</dbReference>
<evidence type="ECO:0000256" key="1">
    <source>
        <dbReference type="SAM" id="MobiDB-lite"/>
    </source>
</evidence>
<comment type="caution">
    <text evidence="4">The sequence shown here is derived from an EMBL/GenBank/DDBJ whole genome shotgun (WGS) entry which is preliminary data.</text>
</comment>
<dbReference type="AlphaFoldDB" id="A0A3N1PK65"/>
<evidence type="ECO:0000313" key="4">
    <source>
        <dbReference type="EMBL" id="ROQ28499.1"/>
    </source>
</evidence>
<keyword evidence="5" id="KW-1185">Reference proteome</keyword>
<feature type="compositionally biased region" description="Basic and acidic residues" evidence="1">
    <location>
        <begin position="902"/>
        <end position="913"/>
    </location>
</feature>
<dbReference type="InterPro" id="IPR029058">
    <property type="entry name" value="AB_hydrolase_fold"/>
</dbReference>
<feature type="domain" description="Peptidase S9 prolyl oligopeptidase catalytic" evidence="3">
    <location>
        <begin position="706"/>
        <end position="883"/>
    </location>
</feature>
<proteinExistence type="predicted"/>
<dbReference type="InterPro" id="IPR050278">
    <property type="entry name" value="Serine_Prot_S9B/DPPIV"/>
</dbReference>
<protein>
    <submittedName>
        <fullName evidence="4">Prolyl oligopeptidase family protein</fullName>
    </submittedName>
</protein>
<dbReference type="EMBL" id="RJUL01000003">
    <property type="protein sequence ID" value="ROQ28499.1"/>
    <property type="molecule type" value="Genomic_DNA"/>
</dbReference>
<dbReference type="Pfam" id="PF00326">
    <property type="entry name" value="Peptidase_S9"/>
    <property type="match status" value="1"/>
</dbReference>
<dbReference type="SUPFAM" id="SSF82171">
    <property type="entry name" value="DPP6 N-terminal domain-like"/>
    <property type="match status" value="2"/>
</dbReference>
<sequence>MFAIRTLLLSAVLSTGAYAEGRPVTLQDLMAFKSIDQPVLSDNGAVAAFSAQPDRGDAVGVVRLTGGSKKLTVSGGTAPVLTPDGRYVAFWQPASLLEQLQAEQAKKKDKLKKALVVIDSQTGRQQRFEAVSRFALADKGGRLAVELEKAPSSDEKGAKKAKAEKILLLVNLENGQPQSLGKVADFAFKPGSDALLYAIDPKADGDKGELRLFTGQSELVQSRTGQLYRQLSFSKDGKLYAALRGNKSDDEQSRPYQVLVSQGGKLKELQTPEDGFYVSAPNELRFTLDDRRLFVGRKPLAAPDTRVTPDVHSQSDLTNIDKIVAGRTLEVWQGDDPRIKPQEKLSYKERQKHRYLGVFHLNNGRFVSLADKKVPDVAMGEQSGYLLGSSDIPYLKEVTWNGFYRDYYAVNLSTGEKQVIARHLGQAPSLSPQGHFAVFFDAGDVKIADIRKQKLANLSKGLPIGFGDEDNDYPAPAPGYGFGPWYSDGSAVLVYDKFDIWQMGVDGKAKQLTHKRADKLELRVVSPDSDRPEVKNGDKLLLTGYSDKDKYTGFFRLTLGQDGVSPLLVSPNTYQFVAKAKRSDTWLFTREAFSEFPDLWVDNGDFRAPRKLTEVNPVTKELAWGKPELVHWHNLDGTPLDGVLIKPAGYQPGKRYPVLVYYYRFMTDRLYRFNEFKVNHRPNFAYYTSNGYAMFLPDIRFDIGTPGKSSVSALVPGVQKLVDMGIADPKAIGLHGHSWSGYQTAYVVTQTNIFAAAAAGAPVSNMTSAYSGIRLGTGLSRQFQYETGQSRIGQSLFEAPELYIENSPLFYADRIHTPLLIEFGDKDDAVPWQQGIELYSALRRLNKPVVMLQYEGEPHHLKQYPNKLDYTIKMKAFFDHFLKGAPAPTWWSQGEPYRPAPKAKEEKKTPQKA</sequence>
<organism evidence="4 5">
    <name type="scientific">Gallaecimonas pentaromativorans</name>
    <dbReference type="NCBI Taxonomy" id="584787"/>
    <lineage>
        <taxon>Bacteria</taxon>
        <taxon>Pseudomonadati</taxon>
        <taxon>Pseudomonadota</taxon>
        <taxon>Gammaproteobacteria</taxon>
        <taxon>Enterobacterales</taxon>
        <taxon>Gallaecimonadaceae</taxon>
        <taxon>Gallaecimonas</taxon>
    </lineage>
</organism>
<gene>
    <name evidence="4" type="ORF">EDC28_10392</name>
</gene>
<name>A0A3N1PK65_9GAMM</name>
<evidence type="ECO:0000256" key="2">
    <source>
        <dbReference type="SAM" id="SignalP"/>
    </source>
</evidence>
<dbReference type="PANTHER" id="PTHR11731:SF193">
    <property type="entry name" value="DIPEPTIDYL PEPTIDASE 9"/>
    <property type="match status" value="1"/>
</dbReference>
<dbReference type="STRING" id="584787.GCA_001247655_00335"/>
<accession>A0A3N1PK65</accession>
<reference evidence="4 5" key="1">
    <citation type="submission" date="2018-11" db="EMBL/GenBank/DDBJ databases">
        <title>Genomic Encyclopedia of Type Strains, Phase IV (KMG-IV): sequencing the most valuable type-strain genomes for metagenomic binning, comparative biology and taxonomic classification.</title>
        <authorList>
            <person name="Goeker M."/>
        </authorList>
    </citation>
    <scope>NUCLEOTIDE SEQUENCE [LARGE SCALE GENOMIC DNA]</scope>
    <source>
        <strain evidence="4 5">DSM 21945</strain>
    </source>
</reference>
<dbReference type="Gene3D" id="2.120.10.30">
    <property type="entry name" value="TolB, C-terminal domain"/>
    <property type="match status" value="1"/>
</dbReference>